<dbReference type="GeneID" id="36555373"/>
<keyword evidence="1" id="KW-0677">Repeat</keyword>
<dbReference type="VEuPathDB" id="FungiDB:P170DRAFT_425812"/>
<dbReference type="PANTHER" id="PTHR10039">
    <property type="entry name" value="AMELOGENIN"/>
    <property type="match status" value="1"/>
</dbReference>
<dbReference type="PANTHER" id="PTHR10039:SF17">
    <property type="entry name" value="FUNGAL STAND N-TERMINAL GOODBYE DOMAIN-CONTAINING PROTEIN-RELATED"/>
    <property type="match status" value="1"/>
</dbReference>
<feature type="region of interest" description="Disordered" evidence="2">
    <location>
        <begin position="1"/>
        <end position="72"/>
    </location>
</feature>
<dbReference type="EMBL" id="MSFO01000004">
    <property type="protein sequence ID" value="PLB48802.1"/>
    <property type="molecule type" value="Genomic_DNA"/>
</dbReference>
<dbReference type="Gene3D" id="1.25.40.10">
    <property type="entry name" value="Tetratricopeptide repeat domain"/>
    <property type="match status" value="1"/>
</dbReference>
<feature type="domain" description="Fungal STAND N-terminal Goodbye" evidence="3">
    <location>
        <begin position="117"/>
        <end position="213"/>
    </location>
</feature>
<feature type="compositionally biased region" description="Pro residues" evidence="2">
    <location>
        <begin position="59"/>
        <end position="68"/>
    </location>
</feature>
<dbReference type="InterPro" id="IPR011990">
    <property type="entry name" value="TPR-like_helical_dom_sf"/>
</dbReference>
<dbReference type="Proteomes" id="UP000234275">
    <property type="component" value="Unassembled WGS sequence"/>
</dbReference>
<dbReference type="OrthoDB" id="2913095at2759"/>
<dbReference type="RefSeq" id="XP_024704104.1">
    <property type="nucleotide sequence ID" value="XM_024847674.1"/>
</dbReference>
<dbReference type="Pfam" id="PF24883">
    <property type="entry name" value="NPHP3_N"/>
    <property type="match status" value="1"/>
</dbReference>
<evidence type="ECO:0000313" key="5">
    <source>
        <dbReference type="EMBL" id="PLB48802.1"/>
    </source>
</evidence>
<reference evidence="5 6" key="1">
    <citation type="submission" date="2016-12" db="EMBL/GenBank/DDBJ databases">
        <title>The genomes of Aspergillus section Nigri reveals drivers in fungal speciation.</title>
        <authorList>
            <consortium name="DOE Joint Genome Institute"/>
            <person name="Vesth T.C."/>
            <person name="Nybo J."/>
            <person name="Theobald S."/>
            <person name="Brandl J."/>
            <person name="Frisvad J.C."/>
            <person name="Nielsen K.F."/>
            <person name="Lyhne E.K."/>
            <person name="Kogle M.E."/>
            <person name="Kuo A."/>
            <person name="Riley R."/>
            <person name="Clum A."/>
            <person name="Nolan M."/>
            <person name="Lipzen A."/>
            <person name="Salamov A."/>
            <person name="Henrissat B."/>
            <person name="Wiebenga A."/>
            <person name="De Vries R.P."/>
            <person name="Grigoriev I.V."/>
            <person name="Mortensen U.H."/>
            <person name="Andersen M.R."/>
            <person name="Baker S.E."/>
        </authorList>
    </citation>
    <scope>NUCLEOTIDE SEQUENCE [LARGE SCALE GENOMIC DNA]</scope>
    <source>
        <strain evidence="5 6">IBT 23096</strain>
    </source>
</reference>
<evidence type="ECO:0000259" key="4">
    <source>
        <dbReference type="Pfam" id="PF24883"/>
    </source>
</evidence>
<dbReference type="InterPro" id="IPR056884">
    <property type="entry name" value="NPHP3-like_N"/>
</dbReference>
<name>A0A2I2G7E4_9EURO</name>
<keyword evidence="6" id="KW-1185">Reference proteome</keyword>
<dbReference type="InterPro" id="IPR031350">
    <property type="entry name" value="Goodbye_dom"/>
</dbReference>
<organism evidence="5 6">
    <name type="scientific">Aspergillus steynii IBT 23096</name>
    <dbReference type="NCBI Taxonomy" id="1392250"/>
    <lineage>
        <taxon>Eukaryota</taxon>
        <taxon>Fungi</taxon>
        <taxon>Dikarya</taxon>
        <taxon>Ascomycota</taxon>
        <taxon>Pezizomycotina</taxon>
        <taxon>Eurotiomycetes</taxon>
        <taxon>Eurotiomycetidae</taxon>
        <taxon>Eurotiales</taxon>
        <taxon>Aspergillaceae</taxon>
        <taxon>Aspergillus</taxon>
        <taxon>Aspergillus subgen. Circumdati</taxon>
    </lineage>
</organism>
<evidence type="ECO:0000256" key="1">
    <source>
        <dbReference type="ARBA" id="ARBA00022737"/>
    </source>
</evidence>
<accession>A0A2I2G7E4</accession>
<dbReference type="Pfam" id="PF17109">
    <property type="entry name" value="Goodbye"/>
    <property type="match status" value="1"/>
</dbReference>
<protein>
    <submittedName>
        <fullName evidence="5">Uncharacterized protein</fullName>
    </submittedName>
</protein>
<evidence type="ECO:0000256" key="2">
    <source>
        <dbReference type="SAM" id="MobiDB-lite"/>
    </source>
</evidence>
<comment type="caution">
    <text evidence="5">The sequence shown here is derived from an EMBL/GenBank/DDBJ whole genome shotgun (WGS) entry which is preliminary data.</text>
</comment>
<feature type="domain" description="Nephrocystin 3-like N-terminal" evidence="4">
    <location>
        <begin position="370"/>
        <end position="534"/>
    </location>
</feature>
<dbReference type="SUPFAM" id="SSF48452">
    <property type="entry name" value="TPR-like"/>
    <property type="match status" value="1"/>
</dbReference>
<sequence>MRWPRRRKSKAPEQPAQQSLPSPAENENKPTAENKSPIPPPVQENEFESIPPQTAYPVQPTPAQPPPAEGLVLSPPIGYAPLGSDATENEEITIIWWQVQERVRLLAEREGKEINVGLEINDVIANLESSQEKEEESPTKEAVKVAFGRTMGLIKTVGGIVVDGASTVFAPAGQCYNVISFLINAYDGYQGAFDGLAELLEKCSDHLGRLDYYVEGGMDKRLSRLAAQQLLLFVQICDTALSLQHSAREKIKTGLKIAFLAENSIQGLLGEMAKLAERERGLVSAQTFQLASAAATSAAEGAASNKQVLDALAQNGAEQKARVDNQGKQRTLMDVLAFDKDSDRWDWSKGAPVEIWQKRYNDIRKDVVSGTGKWLLSRPVFQSWISDFASSSILAVEGTDITGKSYLTSSVVKYVRTDVITQYPDFRHLVAFFFIDRNKPGHGFDAMAKSLIWQLADKDEPYMKSAARISQSVGALDPDDILPKLLLENPEIEHMDAVFYLIIDGLGDNLDASFLKFLQRLGQSRNKRIRVFLTGMPRAFEQMIKAGVACRSIPISQNNGDDITKFIEARMNKFDALADTDRPGVLERRNQIREQLSQAAAGDYYKLDSALNVISTLDYMEDIHRVIQGTRDDRSKQLHDEIEMLNRERSVRQIQEINQIILWVTFSLGPISERIVSAALYMVTGEVPLRPLAEQIRTKYLLFEVDRKGCVGFRSSKALDVIPHRNKLAKSNEKIAQEIHPGEIDIVLHFLDNVCPPALYQKLEIREYLQKKLTQKQVQIQQEDKDTGNLRLALDCLRSLTHGHDAGLTLLQEYAQMNLIDHLSSVDLAMVDRDQKSQVGESLIRLFTRNECIETLMWPELGDPYFRTKKDDWVDDSENVDQVVRWLRDTAVVASVTDESDQSWIHSVVSGNAFEALLKPSAVRLAHRCLREAMSAEDAEDLYRFVNQFLYKISRKPGEDEDEDEDDAVCISRFEQWAHGALQLADKDTLWHTQMAMIFKQKGLDKEVIERCELALQLDSSNWRASLCRAKVAPISEAVAILQTVLSRQERDLEWMQDPAHMEGLADLNYELATKYWDDEQFDLAIPLFTTSLKQAPRRVDRAADLLYQYHREERFVDMVSFIEQFAAIDDGKHLGHMVAKYTSWLSMIRNHQVFWDAAKATKKFGILDAIYQAAIKSGATLNNHEALFGAHFMYGRSLHDQPNRREDEVIRVWETAMWDYFPSSGLSPRIFFVDHIYGGLGPIYLKRTLTAKANSDLGSVKKYLSKLSNMVPEGVTLSQLGLPPNLWVARYHHLDGNEAKARQTVRTLVQVALELLSDEDETNDLDAYKKLRFIFVSLSDERNALTALAMEARESRFRNVSDREYSMRMPCGGQCWHFWDLPSEMWICKDCINVCLEINCVTKLKERTLEQNVCSPDHDFIQVPKWNADWLNVVPKGMVPWGEQNITLDQWKQKIRQAYIDVDA</sequence>
<evidence type="ECO:0000313" key="6">
    <source>
        <dbReference type="Proteomes" id="UP000234275"/>
    </source>
</evidence>
<evidence type="ECO:0000259" key="3">
    <source>
        <dbReference type="Pfam" id="PF17109"/>
    </source>
</evidence>
<proteinExistence type="predicted"/>
<gene>
    <name evidence="5" type="ORF">P170DRAFT_425812</name>
</gene>